<gene>
    <name evidence="4" type="ORF">DM39_4232</name>
</gene>
<feature type="domain" description="Pirin N-terminal" evidence="3">
    <location>
        <begin position="37"/>
        <end position="123"/>
    </location>
</feature>
<proteinExistence type="inferred from homology"/>
<evidence type="ECO:0000256" key="2">
    <source>
        <dbReference type="RuleBase" id="RU003457"/>
    </source>
</evidence>
<dbReference type="Pfam" id="PF02678">
    <property type="entry name" value="Pirin"/>
    <property type="match status" value="1"/>
</dbReference>
<dbReference type="KEGG" id="bcen:DM39_4232"/>
<sequence length="280" mass="30082">MSSTLANEFDGTRAIVYRSRGGSHGYITRLMSPGDLGRLLKPFVFLDLFDNRGNAFPTFGLHPHSGLATLTYVAEGSVSYEDTNGATGILRAGGVEWMRAGKGVWHAGGAGEPGLTRGFQLWIALPPDLEVGPSESVYQSAAEIPQVGPARVLLGEHEGAKSSIAIAMSINYLAVALKAGECWRYQPPKGHSVLWVAMGKGRVAIPEVLEHGEIVVFEPGETPLVFQALDDAEYVIGSAVPHPHDLVLGYYSVHTSVQALQIGEAEIERIRGRLVEQGRL</sequence>
<dbReference type="PANTHER" id="PTHR13903:SF8">
    <property type="entry name" value="PIRIN"/>
    <property type="match status" value="1"/>
</dbReference>
<keyword evidence="5" id="KW-1185">Reference proteome</keyword>
<dbReference type="PIRSF" id="PIRSF006232">
    <property type="entry name" value="Pirin"/>
    <property type="match status" value="1"/>
</dbReference>
<dbReference type="EMBL" id="CP007784">
    <property type="protein sequence ID" value="AIO34431.1"/>
    <property type="molecule type" value="Genomic_DNA"/>
</dbReference>
<reference evidence="4 5" key="1">
    <citation type="submission" date="2014-05" db="EMBL/GenBank/DDBJ databases">
        <authorList>
            <person name="Bishop-Lilly K.A."/>
            <person name="Broomall S.M."/>
            <person name="Chain P.S."/>
            <person name="Chertkov O."/>
            <person name="Coyne S.R."/>
            <person name="Daligault H.E."/>
            <person name="Davenport K.W."/>
            <person name="Erkkila T."/>
            <person name="Frey K.G."/>
            <person name="Gibbons H.S."/>
            <person name="Gu W."/>
            <person name="Jaissle J."/>
            <person name="Johnson S.L."/>
            <person name="Koroleva G.I."/>
            <person name="Ladner J.T."/>
            <person name="Lo C.-C."/>
            <person name="Minogue T.D."/>
            <person name="Munk C."/>
            <person name="Palacios G.F."/>
            <person name="Redden C.L."/>
            <person name="Rosenzweig C.N."/>
            <person name="Scholz M.B."/>
            <person name="Teshima H."/>
            <person name="Xu Y."/>
        </authorList>
    </citation>
    <scope>NUCLEOTIDE SEQUENCE [LARGE SCALE GENOMIC DNA]</scope>
    <source>
        <strain evidence="4 5">DDS 22E-1</strain>
    </source>
</reference>
<accession>A0AAN0VP12</accession>
<dbReference type="InterPro" id="IPR014710">
    <property type="entry name" value="RmlC-like_jellyroll"/>
</dbReference>
<name>A0AAN0VP12_9BURK</name>
<protein>
    <submittedName>
        <fullName evidence="4">Pirin family protein</fullName>
    </submittedName>
</protein>
<dbReference type="InterPro" id="IPR011051">
    <property type="entry name" value="RmlC_Cupin_sf"/>
</dbReference>
<evidence type="ECO:0000313" key="4">
    <source>
        <dbReference type="EMBL" id="AIO34431.1"/>
    </source>
</evidence>
<evidence type="ECO:0000256" key="1">
    <source>
        <dbReference type="ARBA" id="ARBA00008416"/>
    </source>
</evidence>
<evidence type="ECO:0000259" key="3">
    <source>
        <dbReference type="Pfam" id="PF02678"/>
    </source>
</evidence>
<dbReference type="SUPFAM" id="SSF51182">
    <property type="entry name" value="RmlC-like cupins"/>
    <property type="match status" value="1"/>
</dbReference>
<dbReference type="Proteomes" id="UP000029413">
    <property type="component" value="Chromosome 2"/>
</dbReference>
<dbReference type="InterPro" id="IPR003829">
    <property type="entry name" value="Pirin_N_dom"/>
</dbReference>
<dbReference type="AlphaFoldDB" id="A0AAN0VP12"/>
<comment type="similarity">
    <text evidence="1 2">Belongs to the pirin family.</text>
</comment>
<dbReference type="InterPro" id="IPR012093">
    <property type="entry name" value="Pirin"/>
</dbReference>
<dbReference type="PANTHER" id="PTHR13903">
    <property type="entry name" value="PIRIN-RELATED"/>
    <property type="match status" value="1"/>
</dbReference>
<organism evidence="4 5">
    <name type="scientific">Burkholderia cenocepacia</name>
    <dbReference type="NCBI Taxonomy" id="95486"/>
    <lineage>
        <taxon>Bacteria</taxon>
        <taxon>Pseudomonadati</taxon>
        <taxon>Pseudomonadota</taxon>
        <taxon>Betaproteobacteria</taxon>
        <taxon>Burkholderiales</taxon>
        <taxon>Burkholderiaceae</taxon>
        <taxon>Burkholderia</taxon>
        <taxon>Burkholderia cepacia complex</taxon>
    </lineage>
</organism>
<dbReference type="Gene3D" id="2.60.120.10">
    <property type="entry name" value="Jelly Rolls"/>
    <property type="match status" value="1"/>
</dbReference>
<evidence type="ECO:0000313" key="5">
    <source>
        <dbReference type="Proteomes" id="UP000029413"/>
    </source>
</evidence>